<reference evidence="2" key="1">
    <citation type="journal article" date="2011" name="Genome Biol.">
        <title>The draft genome of the carcinogenic human liver fluke Clonorchis sinensis.</title>
        <authorList>
            <person name="Wang X."/>
            <person name="Chen W."/>
            <person name="Huang Y."/>
            <person name="Sun J."/>
            <person name="Men J."/>
            <person name="Liu H."/>
            <person name="Luo F."/>
            <person name="Guo L."/>
            <person name="Lv X."/>
            <person name="Deng C."/>
            <person name="Zhou C."/>
            <person name="Fan Y."/>
            <person name="Li X."/>
            <person name="Huang L."/>
            <person name="Hu Y."/>
            <person name="Liang C."/>
            <person name="Hu X."/>
            <person name="Xu J."/>
            <person name="Yu X."/>
        </authorList>
    </citation>
    <scope>NUCLEOTIDE SEQUENCE [LARGE SCALE GENOMIC DNA]</scope>
    <source>
        <strain evidence="2">Henan</strain>
    </source>
</reference>
<name>G7YQA8_CLOSI</name>
<keyword evidence="1" id="KW-0812">Transmembrane</keyword>
<dbReference type="Proteomes" id="UP000008909">
    <property type="component" value="Unassembled WGS sequence"/>
</dbReference>
<sequence length="140" mass="16411">MADAVVLRLMFAGILMCILYLHSATCLPTSELLKRFSKEELEAKMKIIKDAYEKILDNRMQELNAFYQLHGRPSTLDFRSQAWELLVYELLNTNCFEPLSKILKRISVLERFGKRFFRGGEGRIILPDIDEDDEFVYRVV</sequence>
<keyword evidence="1" id="KW-1133">Transmembrane helix</keyword>
<evidence type="ECO:0000256" key="1">
    <source>
        <dbReference type="SAM" id="Phobius"/>
    </source>
</evidence>
<evidence type="ECO:0000313" key="3">
    <source>
        <dbReference type="Proteomes" id="UP000008909"/>
    </source>
</evidence>
<protein>
    <submittedName>
        <fullName evidence="2">Uncharacterized protein</fullName>
    </submittedName>
</protein>
<keyword evidence="3" id="KW-1185">Reference proteome</keyword>
<keyword evidence="1" id="KW-0472">Membrane</keyword>
<dbReference type="AlphaFoldDB" id="G7YQA8"/>
<proteinExistence type="predicted"/>
<gene>
    <name evidence="2" type="ORF">CLF_106993</name>
</gene>
<accession>G7YQA8</accession>
<organism evidence="2 3">
    <name type="scientific">Clonorchis sinensis</name>
    <name type="common">Chinese liver fluke</name>
    <dbReference type="NCBI Taxonomy" id="79923"/>
    <lineage>
        <taxon>Eukaryota</taxon>
        <taxon>Metazoa</taxon>
        <taxon>Spiralia</taxon>
        <taxon>Lophotrochozoa</taxon>
        <taxon>Platyhelminthes</taxon>
        <taxon>Trematoda</taxon>
        <taxon>Digenea</taxon>
        <taxon>Opisthorchiida</taxon>
        <taxon>Opisthorchiata</taxon>
        <taxon>Opisthorchiidae</taxon>
        <taxon>Clonorchis</taxon>
    </lineage>
</organism>
<evidence type="ECO:0000313" key="2">
    <source>
        <dbReference type="EMBL" id="GAA55139.1"/>
    </source>
</evidence>
<feature type="transmembrane region" description="Helical" evidence="1">
    <location>
        <begin position="6"/>
        <end position="27"/>
    </location>
</feature>
<dbReference type="EMBL" id="DF143968">
    <property type="protein sequence ID" value="GAA55139.1"/>
    <property type="molecule type" value="Genomic_DNA"/>
</dbReference>
<reference key="2">
    <citation type="submission" date="2011-10" db="EMBL/GenBank/DDBJ databases">
        <title>The genome and transcriptome sequence of Clonorchis sinensis provide insights into the carcinogenic liver fluke.</title>
        <authorList>
            <person name="Wang X."/>
            <person name="Huang Y."/>
            <person name="Chen W."/>
            <person name="Liu H."/>
            <person name="Guo L."/>
            <person name="Chen Y."/>
            <person name="Luo F."/>
            <person name="Zhou W."/>
            <person name="Sun J."/>
            <person name="Mao Q."/>
            <person name="Liang P."/>
            <person name="Zhou C."/>
            <person name="Tian Y."/>
            <person name="Men J."/>
            <person name="Lv X."/>
            <person name="Huang L."/>
            <person name="Zhou J."/>
            <person name="Hu Y."/>
            <person name="Li R."/>
            <person name="Zhang F."/>
            <person name="Lei H."/>
            <person name="Li X."/>
            <person name="Hu X."/>
            <person name="Liang C."/>
            <person name="Xu J."/>
            <person name="Wu Z."/>
            <person name="Yu X."/>
        </authorList>
    </citation>
    <scope>NUCLEOTIDE SEQUENCE</scope>
    <source>
        <strain>Henan</strain>
    </source>
</reference>